<reference evidence="2 3" key="1">
    <citation type="submission" date="2018-06" db="EMBL/GenBank/DDBJ databases">
        <title>Comparative genomics reveals the genomic features of Rhizophagus irregularis, R. cerebriforme, R. diaphanum and Gigaspora rosea, and their symbiotic lifestyle signature.</title>
        <authorList>
            <person name="Morin E."/>
            <person name="San Clemente H."/>
            <person name="Chen E.C.H."/>
            <person name="De La Providencia I."/>
            <person name="Hainaut M."/>
            <person name="Kuo A."/>
            <person name="Kohler A."/>
            <person name="Murat C."/>
            <person name="Tang N."/>
            <person name="Roy S."/>
            <person name="Loubradou J."/>
            <person name="Henrissat B."/>
            <person name="Grigoriev I.V."/>
            <person name="Corradi N."/>
            <person name="Roux C."/>
            <person name="Martin F.M."/>
        </authorList>
    </citation>
    <scope>NUCLEOTIDE SEQUENCE [LARGE SCALE GENOMIC DNA]</scope>
    <source>
        <strain evidence="2 3">DAOM 194757</strain>
    </source>
</reference>
<keyword evidence="3" id="KW-1185">Reference proteome</keyword>
<keyword evidence="1" id="KW-0812">Transmembrane</keyword>
<comment type="caution">
    <text evidence="2">The sequence shown here is derived from an EMBL/GenBank/DDBJ whole genome shotgun (WGS) entry which is preliminary data.</text>
</comment>
<evidence type="ECO:0000256" key="1">
    <source>
        <dbReference type="SAM" id="Phobius"/>
    </source>
</evidence>
<dbReference type="Proteomes" id="UP000266673">
    <property type="component" value="Unassembled WGS sequence"/>
</dbReference>
<name>A0A397VET4_9GLOM</name>
<dbReference type="AlphaFoldDB" id="A0A397VET4"/>
<dbReference type="OrthoDB" id="2421077at2759"/>
<dbReference type="EMBL" id="QKWP01000425">
    <property type="protein sequence ID" value="RIB20298.1"/>
    <property type="molecule type" value="Genomic_DNA"/>
</dbReference>
<feature type="transmembrane region" description="Helical" evidence="1">
    <location>
        <begin position="20"/>
        <end position="42"/>
    </location>
</feature>
<evidence type="ECO:0000313" key="3">
    <source>
        <dbReference type="Proteomes" id="UP000266673"/>
    </source>
</evidence>
<sequence>MIFQDLFRRYRKIEPKKIWLLRGFTIILLMACLVSYFLILVIEIMAEAPTIIQTFASVDNLPVPVIHILLI</sequence>
<keyword evidence="1" id="KW-1133">Transmembrane helix</keyword>
<accession>A0A397VET4</accession>
<evidence type="ECO:0000313" key="2">
    <source>
        <dbReference type="EMBL" id="RIB20298.1"/>
    </source>
</evidence>
<proteinExistence type="predicted"/>
<keyword evidence="1" id="KW-0472">Membrane</keyword>
<organism evidence="2 3">
    <name type="scientific">Gigaspora rosea</name>
    <dbReference type="NCBI Taxonomy" id="44941"/>
    <lineage>
        <taxon>Eukaryota</taxon>
        <taxon>Fungi</taxon>
        <taxon>Fungi incertae sedis</taxon>
        <taxon>Mucoromycota</taxon>
        <taxon>Glomeromycotina</taxon>
        <taxon>Glomeromycetes</taxon>
        <taxon>Diversisporales</taxon>
        <taxon>Gigasporaceae</taxon>
        <taxon>Gigaspora</taxon>
    </lineage>
</organism>
<gene>
    <name evidence="2" type="ORF">C2G38_1205786</name>
</gene>
<protein>
    <submittedName>
        <fullName evidence="2">Uncharacterized protein</fullName>
    </submittedName>
</protein>